<dbReference type="PANTHER" id="PTHR30531:SF12">
    <property type="entry name" value="FLAGELLAR BIOSYNTHETIC PROTEIN FLHB"/>
    <property type="match status" value="1"/>
</dbReference>
<dbReference type="Gene3D" id="3.40.1690.10">
    <property type="entry name" value="secretion proteins EscU"/>
    <property type="match status" value="1"/>
</dbReference>
<dbReference type="GO" id="GO:0009306">
    <property type="term" value="P:protein secretion"/>
    <property type="evidence" value="ECO:0007669"/>
    <property type="project" value="InterPro"/>
</dbReference>
<reference evidence="1" key="1">
    <citation type="submission" date="2019-03" db="EMBL/GenBank/DDBJ databases">
        <authorList>
            <person name="Hao L."/>
        </authorList>
    </citation>
    <scope>NUCLEOTIDE SEQUENCE</scope>
</reference>
<accession>A0A485M3L5</accession>
<proteinExistence type="predicted"/>
<dbReference type="Pfam" id="PF01312">
    <property type="entry name" value="Bac_export_2"/>
    <property type="match status" value="1"/>
</dbReference>
<gene>
    <name evidence="1" type="ORF">SCFA_420052</name>
</gene>
<dbReference type="EMBL" id="CAADRM010000106">
    <property type="protein sequence ID" value="VFU15583.1"/>
    <property type="molecule type" value="Genomic_DNA"/>
</dbReference>
<dbReference type="PANTHER" id="PTHR30531">
    <property type="entry name" value="FLAGELLAR BIOSYNTHETIC PROTEIN FLHB"/>
    <property type="match status" value="1"/>
</dbReference>
<evidence type="ECO:0000313" key="1">
    <source>
        <dbReference type="EMBL" id="VFU15583.1"/>
    </source>
</evidence>
<evidence type="ECO:0008006" key="2">
    <source>
        <dbReference type="Google" id="ProtNLM"/>
    </source>
</evidence>
<organism evidence="1">
    <name type="scientific">anaerobic digester metagenome</name>
    <dbReference type="NCBI Taxonomy" id="1263854"/>
    <lineage>
        <taxon>unclassified sequences</taxon>
        <taxon>metagenomes</taxon>
        <taxon>ecological metagenomes</taxon>
    </lineage>
</organism>
<dbReference type="InterPro" id="IPR029025">
    <property type="entry name" value="T3SS_substrate_exporter_C"/>
</dbReference>
<protein>
    <recommendedName>
        <fullName evidence="2">Flagellar biosynthetic protein FlhB</fullName>
    </recommendedName>
</protein>
<dbReference type="AlphaFoldDB" id="A0A485M3L5"/>
<dbReference type="PRINTS" id="PR00950">
    <property type="entry name" value="TYPE3IMSPROT"/>
</dbReference>
<dbReference type="InterPro" id="IPR006135">
    <property type="entry name" value="T3SS_substrate_exporter"/>
</dbReference>
<sequence>MKKEQDKAVALKYERGKDPAPRVTAKGRGVVAERILAIAREHNIPIRQDKALLDALYRLDINEEIPEDLYRVIAEVLAFIYRMNRMKAERS</sequence>
<name>A0A485M3L5_9ZZZZ</name>
<dbReference type="SUPFAM" id="SSF160544">
    <property type="entry name" value="EscU C-terminal domain-like"/>
    <property type="match status" value="1"/>
</dbReference>
<dbReference type="GO" id="GO:0005886">
    <property type="term" value="C:plasma membrane"/>
    <property type="evidence" value="ECO:0007669"/>
    <property type="project" value="TreeGrafter"/>
</dbReference>